<evidence type="ECO:0000313" key="4">
    <source>
        <dbReference type="EMBL" id="NIH57841.1"/>
    </source>
</evidence>
<feature type="domain" description="HTH-type transcriptional regulator MT1864/Rv1816-like C-terminal" evidence="3">
    <location>
        <begin position="81"/>
        <end position="178"/>
    </location>
</feature>
<comment type="caution">
    <text evidence="4">The sequence shown here is derived from an EMBL/GenBank/DDBJ whole genome shotgun (WGS) entry which is preliminary data.</text>
</comment>
<keyword evidence="5" id="KW-1185">Reference proteome</keyword>
<dbReference type="EMBL" id="JAAMOZ010000001">
    <property type="protein sequence ID" value="NIH57841.1"/>
    <property type="molecule type" value="Genomic_DNA"/>
</dbReference>
<proteinExistence type="predicted"/>
<evidence type="ECO:0000256" key="2">
    <source>
        <dbReference type="ARBA" id="ARBA00023163"/>
    </source>
</evidence>
<dbReference type="Gene3D" id="1.10.357.10">
    <property type="entry name" value="Tetracycline Repressor, domain 2"/>
    <property type="match status" value="1"/>
</dbReference>
<dbReference type="Proteomes" id="UP000749311">
    <property type="component" value="Unassembled WGS sequence"/>
</dbReference>
<protein>
    <submittedName>
        <fullName evidence="4">AcrR family transcriptional regulator</fullName>
    </submittedName>
</protein>
<evidence type="ECO:0000256" key="1">
    <source>
        <dbReference type="ARBA" id="ARBA00023015"/>
    </source>
</evidence>
<dbReference type="RefSeq" id="WP_167168218.1">
    <property type="nucleotide sequence ID" value="NZ_BAAAOO010000007.1"/>
</dbReference>
<dbReference type="InterPro" id="IPR025996">
    <property type="entry name" value="MT1864/Rv1816-like_C"/>
</dbReference>
<dbReference type="InterPro" id="IPR009057">
    <property type="entry name" value="Homeodomain-like_sf"/>
</dbReference>
<dbReference type="Pfam" id="PF13305">
    <property type="entry name" value="TetR_C_33"/>
    <property type="match status" value="1"/>
</dbReference>
<dbReference type="Gene3D" id="1.10.10.60">
    <property type="entry name" value="Homeodomain-like"/>
    <property type="match status" value="1"/>
</dbReference>
<sequence>MAERLTRTAVVERAADLSDEIGLGEVTITRVGQAVGIAPPGVYRHVVDVVDLRGAIADLAATEVARELARASAGLAGRAALAALADRLRAWAHEHPGRYAALQVAPDPDDEAGLARAGTLLEVFGAALRAYDLTGDAFTDGVRLVRSAIHGFVDLEQHGGFKQPRSRDETFERIIDALDTVLCAWGGEQGRE</sequence>
<dbReference type="SUPFAM" id="SSF46689">
    <property type="entry name" value="Homeodomain-like"/>
    <property type="match status" value="1"/>
</dbReference>
<organism evidence="4 5">
    <name type="scientific">Brooklawnia cerclae</name>
    <dbReference type="NCBI Taxonomy" id="349934"/>
    <lineage>
        <taxon>Bacteria</taxon>
        <taxon>Bacillati</taxon>
        <taxon>Actinomycetota</taxon>
        <taxon>Actinomycetes</taxon>
        <taxon>Propionibacteriales</taxon>
        <taxon>Propionibacteriaceae</taxon>
        <taxon>Brooklawnia</taxon>
    </lineage>
</organism>
<name>A0ABX0SIN9_9ACTN</name>
<accession>A0ABX0SIN9</accession>
<dbReference type="InterPro" id="IPR036271">
    <property type="entry name" value="Tet_transcr_reg_TetR-rel_C_sf"/>
</dbReference>
<keyword evidence="2" id="KW-0804">Transcription</keyword>
<keyword evidence="1" id="KW-0805">Transcription regulation</keyword>
<dbReference type="SUPFAM" id="SSF48498">
    <property type="entry name" value="Tetracyclin repressor-like, C-terminal domain"/>
    <property type="match status" value="1"/>
</dbReference>
<gene>
    <name evidence="4" type="ORF">FB473_002486</name>
</gene>
<evidence type="ECO:0000313" key="5">
    <source>
        <dbReference type="Proteomes" id="UP000749311"/>
    </source>
</evidence>
<reference evidence="4 5" key="1">
    <citation type="submission" date="2020-02" db="EMBL/GenBank/DDBJ databases">
        <title>Sequencing the genomes of 1000 actinobacteria strains.</title>
        <authorList>
            <person name="Klenk H.-P."/>
        </authorList>
    </citation>
    <scope>NUCLEOTIDE SEQUENCE [LARGE SCALE GENOMIC DNA]</scope>
    <source>
        <strain evidence="4 5">DSM 19609</strain>
    </source>
</reference>
<evidence type="ECO:0000259" key="3">
    <source>
        <dbReference type="Pfam" id="PF13305"/>
    </source>
</evidence>